<reference evidence="1" key="1">
    <citation type="journal article" date="2014" name="Front. Microbiol.">
        <title>High frequency of phylogenetically diverse reductive dehalogenase-homologous genes in deep subseafloor sedimentary metagenomes.</title>
        <authorList>
            <person name="Kawai M."/>
            <person name="Futagami T."/>
            <person name="Toyoda A."/>
            <person name="Takaki Y."/>
            <person name="Nishi S."/>
            <person name="Hori S."/>
            <person name="Arai W."/>
            <person name="Tsubouchi T."/>
            <person name="Morono Y."/>
            <person name="Uchiyama I."/>
            <person name="Ito T."/>
            <person name="Fujiyama A."/>
            <person name="Inagaki F."/>
            <person name="Takami H."/>
        </authorList>
    </citation>
    <scope>NUCLEOTIDE SEQUENCE</scope>
    <source>
        <strain evidence="1">Expedition CK06-06</strain>
    </source>
</reference>
<dbReference type="AlphaFoldDB" id="X1KPW9"/>
<protein>
    <recommendedName>
        <fullName evidence="2">Phosphoribosyltransferase domain-containing protein</fullName>
    </recommendedName>
</protein>
<evidence type="ECO:0000313" key="1">
    <source>
        <dbReference type="EMBL" id="GAI09117.1"/>
    </source>
</evidence>
<feature type="non-terminal residue" evidence="1">
    <location>
        <position position="1"/>
    </location>
</feature>
<dbReference type="Gene3D" id="3.40.50.2020">
    <property type="match status" value="1"/>
</dbReference>
<dbReference type="InterPro" id="IPR000836">
    <property type="entry name" value="PRTase_dom"/>
</dbReference>
<dbReference type="SUPFAM" id="SSF53271">
    <property type="entry name" value="PRTase-like"/>
    <property type="match status" value="1"/>
</dbReference>
<dbReference type="InterPro" id="IPR029057">
    <property type="entry name" value="PRTase-like"/>
</dbReference>
<proteinExistence type="predicted"/>
<evidence type="ECO:0008006" key="2">
    <source>
        <dbReference type="Google" id="ProtNLM"/>
    </source>
</evidence>
<organism evidence="1">
    <name type="scientific">marine sediment metagenome</name>
    <dbReference type="NCBI Taxonomy" id="412755"/>
    <lineage>
        <taxon>unclassified sequences</taxon>
        <taxon>metagenomes</taxon>
        <taxon>ecological metagenomes</taxon>
    </lineage>
</organism>
<dbReference type="EMBL" id="BARV01004937">
    <property type="protein sequence ID" value="GAI09117.1"/>
    <property type="molecule type" value="Genomic_DNA"/>
</dbReference>
<gene>
    <name evidence="1" type="ORF">S06H3_10587</name>
</gene>
<sequence length="33" mass="3440">DDVYTTGSTMDEGARVLKTAGAKEVWGVVVARG</sequence>
<name>X1KPW9_9ZZZZ</name>
<dbReference type="CDD" id="cd06223">
    <property type="entry name" value="PRTases_typeI"/>
    <property type="match status" value="1"/>
</dbReference>
<comment type="caution">
    <text evidence="1">The sequence shown here is derived from an EMBL/GenBank/DDBJ whole genome shotgun (WGS) entry which is preliminary data.</text>
</comment>
<accession>X1KPW9</accession>